<evidence type="ECO:0000259" key="1">
    <source>
        <dbReference type="Pfam" id="PF12867"/>
    </source>
</evidence>
<dbReference type="Proteomes" id="UP000184532">
    <property type="component" value="Unassembled WGS sequence"/>
</dbReference>
<proteinExistence type="predicted"/>
<dbReference type="InterPro" id="IPR034660">
    <property type="entry name" value="DinB/YfiT-like"/>
</dbReference>
<dbReference type="OrthoDB" id="9814103at2"/>
<protein>
    <submittedName>
        <fullName evidence="2">DinB superfamily protein</fullName>
    </submittedName>
</protein>
<evidence type="ECO:0000313" key="3">
    <source>
        <dbReference type="Proteomes" id="UP000184532"/>
    </source>
</evidence>
<dbReference type="STRING" id="570519.SAMN04488116_2591"/>
<feature type="domain" description="DinB-like" evidence="1">
    <location>
        <begin position="30"/>
        <end position="144"/>
    </location>
</feature>
<reference evidence="3" key="1">
    <citation type="submission" date="2016-11" db="EMBL/GenBank/DDBJ databases">
        <authorList>
            <person name="Varghese N."/>
            <person name="Submissions S."/>
        </authorList>
    </citation>
    <scope>NUCLEOTIDE SEQUENCE [LARGE SCALE GENOMIC DNA]</scope>
    <source>
        <strain evidence="3">DSM 22638</strain>
    </source>
</reference>
<dbReference type="Gene3D" id="1.20.120.450">
    <property type="entry name" value="dinb family like domain"/>
    <property type="match status" value="1"/>
</dbReference>
<dbReference type="InterPro" id="IPR024775">
    <property type="entry name" value="DinB-like"/>
</dbReference>
<gene>
    <name evidence="2" type="ORF">SAMN04488116_2591</name>
</gene>
<dbReference type="AlphaFoldDB" id="A0A1M5N096"/>
<accession>A0A1M5N096</accession>
<dbReference type="SUPFAM" id="SSF109854">
    <property type="entry name" value="DinB/YfiT-like putative metalloenzymes"/>
    <property type="match status" value="1"/>
</dbReference>
<dbReference type="Pfam" id="PF12867">
    <property type="entry name" value="DinB_2"/>
    <property type="match status" value="1"/>
</dbReference>
<dbReference type="EMBL" id="FQWL01000004">
    <property type="protein sequence ID" value="SHG82990.1"/>
    <property type="molecule type" value="Genomic_DNA"/>
</dbReference>
<evidence type="ECO:0000313" key="2">
    <source>
        <dbReference type="EMBL" id="SHG82990.1"/>
    </source>
</evidence>
<sequence length="158" mass="18119">MERAKELANRLQEVLLDGRWVANTNCKAQLENLNWEEATQKVGNLNTIAALTFHINYYLGGLISVLQGGPLEIRDKYSFDLPPITSQADWEKLVNEFLENSETFVQEVAQLPDSMLDQPFVDEKYGPYHRNINGTIEHCYYHLGQISMLKKMIAKTDV</sequence>
<dbReference type="RefSeq" id="WP_073180287.1">
    <property type="nucleotide sequence ID" value="NZ_FQWL01000004.1"/>
</dbReference>
<keyword evidence="3" id="KW-1185">Reference proteome</keyword>
<name>A0A1M5N096_9FLAO</name>
<organism evidence="2 3">
    <name type="scientific">Flagellimonas flava</name>
    <dbReference type="NCBI Taxonomy" id="570519"/>
    <lineage>
        <taxon>Bacteria</taxon>
        <taxon>Pseudomonadati</taxon>
        <taxon>Bacteroidota</taxon>
        <taxon>Flavobacteriia</taxon>
        <taxon>Flavobacteriales</taxon>
        <taxon>Flavobacteriaceae</taxon>
        <taxon>Flagellimonas</taxon>
    </lineage>
</organism>